<comment type="function">
    <text evidence="4">Required for formation of the rod structure in the basal body of the flagellar apparatus. Together with FliI and FliH, may constitute the export apparatus of flagellin.</text>
</comment>
<sequence>MAEQEQNRTEQATPFKLNEAKRRGQVAKSLDLNTALVSCGMFALLVSSGDDYLQRLCELSASLFAGSATLTITGDTWPTMAAHILFELLGTLWPIAVVGMVLAVLSNVVQTGPILSMEPLKPKFERLNPVNGFKRVFNKKMLFEAFKSLLKLIFFGCVLYGFFATLWFSLAATGGTIQQQLEWMQTHGSALLIRLGLAMLIIGLLDLAYTRWSFGKQMMMSRRELKEEIKRREGDPLIKAKLRELQRENMKQAQSMSRVPKADVLITNPEHLAIALCYRRDEMNAPLVLAKGADSWAAEMRAVARKHDIPIFENRKLARLLFRRSQVDAAIPPESFLEVAKVYAELNRRRTEQSRVELPA</sequence>
<dbReference type="PANTHER" id="PTHR30531:SF12">
    <property type="entry name" value="FLAGELLAR BIOSYNTHETIC PROTEIN FLHB"/>
    <property type="match status" value="1"/>
</dbReference>
<dbReference type="PANTHER" id="PTHR30531">
    <property type="entry name" value="FLAGELLAR BIOSYNTHETIC PROTEIN FLHB"/>
    <property type="match status" value="1"/>
</dbReference>
<evidence type="ECO:0000256" key="4">
    <source>
        <dbReference type="ARBA" id="ARBA00025078"/>
    </source>
</evidence>
<keyword evidence="7" id="KW-1185">Reference proteome</keyword>
<keyword evidence="5" id="KW-0812">Transmembrane</keyword>
<dbReference type="Pfam" id="PF01312">
    <property type="entry name" value="Bac_export_2"/>
    <property type="match status" value="1"/>
</dbReference>
<dbReference type="Proteomes" id="UP001595904">
    <property type="component" value="Unassembled WGS sequence"/>
</dbReference>
<name>A0ABV8T1Y9_9GAMM</name>
<feature type="transmembrane region" description="Helical" evidence="5">
    <location>
        <begin position="30"/>
        <end position="49"/>
    </location>
</feature>
<reference evidence="7" key="1">
    <citation type="journal article" date="2019" name="Int. J. Syst. Evol. Microbiol.">
        <title>The Global Catalogue of Microorganisms (GCM) 10K type strain sequencing project: providing services to taxonomists for standard genome sequencing and annotation.</title>
        <authorList>
            <consortium name="The Broad Institute Genomics Platform"/>
            <consortium name="The Broad Institute Genome Sequencing Center for Infectious Disease"/>
            <person name="Wu L."/>
            <person name="Ma J."/>
        </authorList>
    </citation>
    <scope>NUCLEOTIDE SEQUENCE [LARGE SCALE GENOMIC DNA]</scope>
    <source>
        <strain evidence="7">CGMCC 1.10759</strain>
    </source>
</reference>
<feature type="transmembrane region" description="Helical" evidence="5">
    <location>
        <begin position="149"/>
        <end position="171"/>
    </location>
</feature>
<dbReference type="SUPFAM" id="SSF160544">
    <property type="entry name" value="EscU C-terminal domain-like"/>
    <property type="match status" value="1"/>
</dbReference>
<dbReference type="Gene3D" id="3.40.1690.10">
    <property type="entry name" value="secretion proteins EscU"/>
    <property type="match status" value="1"/>
</dbReference>
<feature type="transmembrane region" description="Helical" evidence="5">
    <location>
        <begin position="191"/>
        <end position="212"/>
    </location>
</feature>
<evidence type="ECO:0000313" key="6">
    <source>
        <dbReference type="EMBL" id="MFC4312704.1"/>
    </source>
</evidence>
<evidence type="ECO:0000256" key="5">
    <source>
        <dbReference type="SAM" id="Phobius"/>
    </source>
</evidence>
<keyword evidence="3" id="KW-1006">Bacterial flagellum protein export</keyword>
<dbReference type="InterPro" id="IPR029025">
    <property type="entry name" value="T3SS_substrate_exporter_C"/>
</dbReference>
<keyword evidence="3" id="KW-0653">Protein transport</keyword>
<evidence type="ECO:0000256" key="1">
    <source>
        <dbReference type="ARBA" id="ARBA00010690"/>
    </source>
</evidence>
<keyword evidence="6" id="KW-0282">Flagellum</keyword>
<evidence type="ECO:0000256" key="2">
    <source>
        <dbReference type="ARBA" id="ARBA00021622"/>
    </source>
</evidence>
<feature type="transmembrane region" description="Helical" evidence="5">
    <location>
        <begin position="84"/>
        <end position="109"/>
    </location>
</feature>
<keyword evidence="6" id="KW-0966">Cell projection</keyword>
<keyword evidence="5" id="KW-1133">Transmembrane helix</keyword>
<organism evidence="6 7">
    <name type="scientific">Steroidobacter flavus</name>
    <dbReference type="NCBI Taxonomy" id="1842136"/>
    <lineage>
        <taxon>Bacteria</taxon>
        <taxon>Pseudomonadati</taxon>
        <taxon>Pseudomonadota</taxon>
        <taxon>Gammaproteobacteria</taxon>
        <taxon>Steroidobacterales</taxon>
        <taxon>Steroidobacteraceae</taxon>
        <taxon>Steroidobacter</taxon>
    </lineage>
</organism>
<comment type="caution">
    <text evidence="6">The sequence shown here is derived from an EMBL/GenBank/DDBJ whole genome shotgun (WGS) entry which is preliminary data.</text>
</comment>
<evidence type="ECO:0000256" key="3">
    <source>
        <dbReference type="ARBA" id="ARBA00023225"/>
    </source>
</evidence>
<comment type="similarity">
    <text evidence="1">Belongs to the type III secretion exporter family.</text>
</comment>
<evidence type="ECO:0000313" key="7">
    <source>
        <dbReference type="Proteomes" id="UP001595904"/>
    </source>
</evidence>
<keyword evidence="3" id="KW-0813">Transport</keyword>
<dbReference type="RefSeq" id="WP_380602329.1">
    <property type="nucleotide sequence ID" value="NZ_JBHSDU010000014.1"/>
</dbReference>
<proteinExistence type="inferred from homology"/>
<protein>
    <recommendedName>
        <fullName evidence="2">Flagellar biosynthetic protein FlhB</fullName>
    </recommendedName>
</protein>
<dbReference type="EMBL" id="JBHSDU010000014">
    <property type="protein sequence ID" value="MFC4312704.1"/>
    <property type="molecule type" value="Genomic_DNA"/>
</dbReference>
<dbReference type="PRINTS" id="PR00950">
    <property type="entry name" value="TYPE3IMSPROT"/>
</dbReference>
<dbReference type="InterPro" id="IPR006135">
    <property type="entry name" value="T3SS_substrate_exporter"/>
</dbReference>
<keyword evidence="6" id="KW-0969">Cilium</keyword>
<gene>
    <name evidence="6" type="ORF">ACFPN2_26705</name>
</gene>
<accession>A0ABV8T1Y9</accession>
<keyword evidence="5" id="KW-0472">Membrane</keyword>